<organism evidence="1 2">
    <name type="scientific">Fimbriiglobus ruber</name>
    <dbReference type="NCBI Taxonomy" id="1908690"/>
    <lineage>
        <taxon>Bacteria</taxon>
        <taxon>Pseudomonadati</taxon>
        <taxon>Planctomycetota</taxon>
        <taxon>Planctomycetia</taxon>
        <taxon>Gemmatales</taxon>
        <taxon>Gemmataceae</taxon>
        <taxon>Fimbriiglobus</taxon>
    </lineage>
</organism>
<sequence>MRSWSRRQHDCPCGWRPRFDATQLTPLLLTDPIRSRDEIRAEQQHVRAEARAAQERTRTEALTELGLTAADAALFTVIYYGFTIPPSDLPGVARREDYNPSGAVTEAECRSALTDCLVRGWLQVIDEPARRRIASELRRGGVLGPVYGLPDAGGVDFTDSGAGLWRRLTERCWPAKGFSNYTDVVHEKTARYFRTEMAAVAAIEEIRGADDVVAVTGPTALGPWRAQWWRRFPEGYRIDIEERRQWQGGSSGGGETCYFDRSAQRADPNRLQHVLDRHNVTLAEWLLLQSMESGCFRDSAANLARDAAESGNRYLGVTISDEQCREGLEACLRYGWLRATDQRATAEVHTLLDADPAHLALPRTAENRPQECCYTFDPTRPGKLIPKPFPATYWLGKIDFSPAGATLYRTISAEWLGLDWEDALRVSRGYQWEEHCYCVAEEGFEGVTEEHVAKGSRVLARRVVPIGPWCARWWDRFPTGLRFELELGEP</sequence>
<gene>
    <name evidence="1" type="ORF">FRUB_08771</name>
</gene>
<evidence type="ECO:0000313" key="2">
    <source>
        <dbReference type="Proteomes" id="UP000214646"/>
    </source>
</evidence>
<evidence type="ECO:0000313" key="1">
    <source>
        <dbReference type="EMBL" id="OWK36208.1"/>
    </source>
</evidence>
<comment type="caution">
    <text evidence="1">The sequence shown here is derived from an EMBL/GenBank/DDBJ whole genome shotgun (WGS) entry which is preliminary data.</text>
</comment>
<accession>A0A225DCE9</accession>
<dbReference type="EMBL" id="NIDE01000017">
    <property type="protein sequence ID" value="OWK36208.1"/>
    <property type="molecule type" value="Genomic_DNA"/>
</dbReference>
<protein>
    <submittedName>
        <fullName evidence="1">Uncharacterized protein</fullName>
    </submittedName>
</protein>
<proteinExistence type="predicted"/>
<reference evidence="2" key="1">
    <citation type="submission" date="2017-06" db="EMBL/GenBank/DDBJ databases">
        <title>Genome analysis of Fimbriiglobus ruber SP5, the first member of the order Planctomycetales with confirmed chitinolytic capability.</title>
        <authorList>
            <person name="Ravin N.V."/>
            <person name="Rakitin A.L."/>
            <person name="Ivanova A.A."/>
            <person name="Beletsky A.V."/>
            <person name="Kulichevskaya I.S."/>
            <person name="Mardanov A.V."/>
            <person name="Dedysh S.N."/>
        </authorList>
    </citation>
    <scope>NUCLEOTIDE SEQUENCE [LARGE SCALE GENOMIC DNA]</scope>
    <source>
        <strain evidence="2">SP5</strain>
    </source>
</reference>
<dbReference type="AlphaFoldDB" id="A0A225DCE9"/>
<dbReference type="Proteomes" id="UP000214646">
    <property type="component" value="Unassembled WGS sequence"/>
</dbReference>
<name>A0A225DCE9_9BACT</name>
<keyword evidence="2" id="KW-1185">Reference proteome</keyword>